<feature type="transmembrane region" description="Helical" evidence="10">
    <location>
        <begin position="5"/>
        <end position="23"/>
    </location>
</feature>
<dbReference type="GO" id="GO:0046872">
    <property type="term" value="F:metal ion binding"/>
    <property type="evidence" value="ECO:0007669"/>
    <property type="project" value="UniProtKB-KW"/>
</dbReference>
<dbReference type="GO" id="GO:0062054">
    <property type="term" value="F:fluoride channel activity"/>
    <property type="evidence" value="ECO:0007669"/>
    <property type="project" value="UniProtKB-UniRule"/>
</dbReference>
<keyword evidence="10" id="KW-0813">Transport</keyword>
<evidence type="ECO:0000313" key="12">
    <source>
        <dbReference type="Proteomes" id="UP000198897"/>
    </source>
</evidence>
<feature type="binding site" evidence="10">
    <location>
        <position position="75"/>
    </location>
    <ligand>
        <name>Na(+)</name>
        <dbReference type="ChEBI" id="CHEBI:29101"/>
        <note>structural</note>
    </ligand>
</feature>
<dbReference type="Pfam" id="PF02537">
    <property type="entry name" value="CRCB"/>
    <property type="match status" value="1"/>
</dbReference>
<evidence type="ECO:0000256" key="2">
    <source>
        <dbReference type="ARBA" id="ARBA00022475"/>
    </source>
</evidence>
<evidence type="ECO:0000256" key="10">
    <source>
        <dbReference type="HAMAP-Rule" id="MF_00454"/>
    </source>
</evidence>
<sequence>MRKYIYLGIACGGGAGASLRYIISTLFPSHGGFPYGTFIVNMLGCFLLSFMYHFFSKFFTKAGVLKKAVTTGLIGSFTTFSAFTSEFVQLTFTDTYLALLYITGTLLLGGIMTILGSQWGKKWFI</sequence>
<dbReference type="AlphaFoldDB" id="A0A1I2MN27"/>
<comment type="activity regulation">
    <text evidence="10">Na(+) is not transported, but it plays an essential structural role and its presence is essential for fluoride channel function.</text>
</comment>
<dbReference type="RefSeq" id="WP_089751772.1">
    <property type="nucleotide sequence ID" value="NZ_FOOG01000013.1"/>
</dbReference>
<evidence type="ECO:0000313" key="11">
    <source>
        <dbReference type="EMBL" id="SFF90776.1"/>
    </source>
</evidence>
<feature type="transmembrane region" description="Helical" evidence="10">
    <location>
        <begin position="67"/>
        <end position="84"/>
    </location>
</feature>
<reference evidence="12" key="1">
    <citation type="submission" date="2016-10" db="EMBL/GenBank/DDBJ databases">
        <authorList>
            <person name="Varghese N."/>
            <person name="Submissions S."/>
        </authorList>
    </citation>
    <scope>NUCLEOTIDE SEQUENCE [LARGE SCALE GENOMIC DNA]</scope>
    <source>
        <strain evidence="12">FP5</strain>
    </source>
</reference>
<evidence type="ECO:0000256" key="7">
    <source>
        <dbReference type="ARBA" id="ARBA00035120"/>
    </source>
</evidence>
<comment type="function">
    <text evidence="9 10">Fluoride-specific ion channel. Important for reducing fluoride concentration in the cell, thus reducing its toxicity.</text>
</comment>
<keyword evidence="4 10" id="KW-1133">Transmembrane helix</keyword>
<proteinExistence type="inferred from homology"/>
<evidence type="ECO:0000256" key="8">
    <source>
        <dbReference type="ARBA" id="ARBA00035585"/>
    </source>
</evidence>
<feature type="binding site" evidence="10">
    <location>
        <position position="78"/>
    </location>
    <ligand>
        <name>Na(+)</name>
        <dbReference type="ChEBI" id="CHEBI:29101"/>
        <note>structural</note>
    </ligand>
</feature>
<feature type="transmembrane region" description="Helical" evidence="10">
    <location>
        <begin position="96"/>
        <end position="115"/>
    </location>
</feature>
<keyword evidence="6 10" id="KW-0407">Ion channel</keyword>
<keyword evidence="5 10" id="KW-0472">Membrane</keyword>
<protein>
    <recommendedName>
        <fullName evidence="10">Fluoride-specific ion channel FluC</fullName>
    </recommendedName>
</protein>
<evidence type="ECO:0000256" key="1">
    <source>
        <dbReference type="ARBA" id="ARBA00004651"/>
    </source>
</evidence>
<evidence type="ECO:0000256" key="5">
    <source>
        <dbReference type="ARBA" id="ARBA00023136"/>
    </source>
</evidence>
<keyword evidence="3 10" id="KW-0812">Transmembrane</keyword>
<comment type="catalytic activity">
    <reaction evidence="8">
        <text>fluoride(in) = fluoride(out)</text>
        <dbReference type="Rhea" id="RHEA:76159"/>
        <dbReference type="ChEBI" id="CHEBI:17051"/>
    </reaction>
    <physiologicalReaction direction="left-to-right" evidence="8">
        <dbReference type="Rhea" id="RHEA:76160"/>
    </physiologicalReaction>
</comment>
<comment type="similarity">
    <text evidence="7 10">Belongs to the fluoride channel Fluc/FEX (TC 1.A.43) family.</text>
</comment>
<gene>
    <name evidence="10" type="primary">fluC</name>
    <name evidence="10" type="synonym">crcB</name>
    <name evidence="11" type="ORF">SAMN05216353_11340</name>
</gene>
<dbReference type="PANTHER" id="PTHR28259:SF1">
    <property type="entry name" value="FLUORIDE EXPORT PROTEIN 1-RELATED"/>
    <property type="match status" value="1"/>
</dbReference>
<keyword evidence="10" id="KW-0406">Ion transport</keyword>
<keyword evidence="12" id="KW-1185">Reference proteome</keyword>
<dbReference type="GO" id="GO:0005886">
    <property type="term" value="C:plasma membrane"/>
    <property type="evidence" value="ECO:0007669"/>
    <property type="project" value="UniProtKB-SubCell"/>
</dbReference>
<keyword evidence="10" id="KW-0915">Sodium</keyword>
<accession>A0A1I2MN27</accession>
<evidence type="ECO:0000256" key="6">
    <source>
        <dbReference type="ARBA" id="ARBA00023303"/>
    </source>
</evidence>
<dbReference type="OrthoDB" id="9799631at2"/>
<dbReference type="HAMAP" id="MF_00454">
    <property type="entry name" value="FluC"/>
    <property type="match status" value="1"/>
</dbReference>
<evidence type="ECO:0000256" key="3">
    <source>
        <dbReference type="ARBA" id="ARBA00022692"/>
    </source>
</evidence>
<feature type="transmembrane region" description="Helical" evidence="10">
    <location>
        <begin position="35"/>
        <end position="55"/>
    </location>
</feature>
<dbReference type="InterPro" id="IPR003691">
    <property type="entry name" value="FluC"/>
</dbReference>
<evidence type="ECO:0000256" key="9">
    <source>
        <dbReference type="ARBA" id="ARBA00049940"/>
    </source>
</evidence>
<dbReference type="GO" id="GO:0140114">
    <property type="term" value="P:cellular detoxification of fluoride"/>
    <property type="evidence" value="ECO:0007669"/>
    <property type="project" value="UniProtKB-UniRule"/>
</dbReference>
<dbReference type="Proteomes" id="UP000198897">
    <property type="component" value="Unassembled WGS sequence"/>
</dbReference>
<dbReference type="EMBL" id="FOOG01000013">
    <property type="protein sequence ID" value="SFF90776.1"/>
    <property type="molecule type" value="Genomic_DNA"/>
</dbReference>
<comment type="subcellular location">
    <subcellularLocation>
        <location evidence="1 10">Cell membrane</location>
        <topology evidence="1 10">Multi-pass membrane protein</topology>
    </subcellularLocation>
</comment>
<organism evidence="11 12">
    <name type="scientific">Halobacillus alkaliphilus</name>
    <dbReference type="NCBI Taxonomy" id="396056"/>
    <lineage>
        <taxon>Bacteria</taxon>
        <taxon>Bacillati</taxon>
        <taxon>Bacillota</taxon>
        <taxon>Bacilli</taxon>
        <taxon>Bacillales</taxon>
        <taxon>Bacillaceae</taxon>
        <taxon>Halobacillus</taxon>
    </lineage>
</organism>
<name>A0A1I2MN27_9BACI</name>
<keyword evidence="10" id="KW-0479">Metal-binding</keyword>
<evidence type="ECO:0000256" key="4">
    <source>
        <dbReference type="ARBA" id="ARBA00022989"/>
    </source>
</evidence>
<dbReference type="PANTHER" id="PTHR28259">
    <property type="entry name" value="FLUORIDE EXPORT PROTEIN 1-RELATED"/>
    <property type="match status" value="1"/>
</dbReference>
<keyword evidence="2 10" id="KW-1003">Cell membrane</keyword>